<comment type="caution">
    <text evidence="1">The sequence shown here is derived from an EMBL/GenBank/DDBJ whole genome shotgun (WGS) entry which is preliminary data.</text>
</comment>
<reference evidence="1" key="1">
    <citation type="submission" date="2016-10" db="EMBL/GenBank/DDBJ databases">
        <title>Sequence of Gallionella enrichment culture.</title>
        <authorList>
            <person name="Poehlein A."/>
            <person name="Muehling M."/>
            <person name="Daniel R."/>
        </authorList>
    </citation>
    <scope>NUCLEOTIDE SEQUENCE</scope>
</reference>
<accession>A0A1J5PD99</accession>
<name>A0A1J5PD99_9ZZZZ</name>
<proteinExistence type="predicted"/>
<protein>
    <submittedName>
        <fullName evidence="1">Uncharacterized protein</fullName>
    </submittedName>
</protein>
<dbReference type="AlphaFoldDB" id="A0A1J5PD99"/>
<dbReference type="EMBL" id="MLJW01004860">
    <property type="protein sequence ID" value="OIQ69202.1"/>
    <property type="molecule type" value="Genomic_DNA"/>
</dbReference>
<sequence length="64" mass="7150">METIDAPFLPLVIQEAAGIPLDPSLEEQKKIMLRCRGMFYACKDGAEARRFNRMPIDAGLIQGL</sequence>
<evidence type="ECO:0000313" key="1">
    <source>
        <dbReference type="EMBL" id="OIQ69202.1"/>
    </source>
</evidence>
<organism evidence="1">
    <name type="scientific">mine drainage metagenome</name>
    <dbReference type="NCBI Taxonomy" id="410659"/>
    <lineage>
        <taxon>unclassified sequences</taxon>
        <taxon>metagenomes</taxon>
        <taxon>ecological metagenomes</taxon>
    </lineage>
</organism>
<gene>
    <name evidence="1" type="ORF">GALL_491990</name>
</gene>